<dbReference type="GO" id="GO:0016020">
    <property type="term" value="C:membrane"/>
    <property type="evidence" value="ECO:0007669"/>
    <property type="project" value="InterPro"/>
</dbReference>
<keyword evidence="3" id="KW-0597">Phosphoprotein</keyword>
<dbReference type="EMBL" id="FNIE01000002">
    <property type="protein sequence ID" value="SDN04405.1"/>
    <property type="molecule type" value="Genomic_DNA"/>
</dbReference>
<keyword evidence="9" id="KW-0175">Coiled coil</keyword>
<dbReference type="EC" id="2.7.13.3" evidence="2"/>
<dbReference type="InterPro" id="IPR036890">
    <property type="entry name" value="HATPase_C_sf"/>
</dbReference>
<feature type="compositionally biased region" description="Gly residues" evidence="10">
    <location>
        <begin position="505"/>
        <end position="517"/>
    </location>
</feature>
<evidence type="ECO:0000256" key="5">
    <source>
        <dbReference type="ARBA" id="ARBA00022741"/>
    </source>
</evidence>
<keyword evidence="11" id="KW-0472">Membrane</keyword>
<feature type="region of interest" description="Disordered" evidence="10">
    <location>
        <begin position="387"/>
        <end position="517"/>
    </location>
</feature>
<feature type="compositionally biased region" description="Low complexity" evidence="10">
    <location>
        <begin position="466"/>
        <end position="490"/>
    </location>
</feature>
<evidence type="ECO:0000256" key="6">
    <source>
        <dbReference type="ARBA" id="ARBA00022777"/>
    </source>
</evidence>
<comment type="catalytic activity">
    <reaction evidence="1">
        <text>ATP + protein L-histidine = ADP + protein N-phospho-L-histidine.</text>
        <dbReference type="EC" id="2.7.13.3"/>
    </reaction>
</comment>
<feature type="compositionally biased region" description="Low complexity" evidence="10">
    <location>
        <begin position="387"/>
        <end position="401"/>
    </location>
</feature>
<evidence type="ECO:0000256" key="8">
    <source>
        <dbReference type="ARBA" id="ARBA00023012"/>
    </source>
</evidence>
<accession>A0A1G9Y7A1</accession>
<protein>
    <recommendedName>
        <fullName evidence="2">histidine kinase</fullName>
        <ecNumber evidence="2">2.7.13.3</ecNumber>
    </recommendedName>
</protein>
<dbReference type="GO" id="GO:0046983">
    <property type="term" value="F:protein dimerization activity"/>
    <property type="evidence" value="ECO:0007669"/>
    <property type="project" value="InterPro"/>
</dbReference>
<evidence type="ECO:0000313" key="13">
    <source>
        <dbReference type="EMBL" id="SDN04405.1"/>
    </source>
</evidence>
<keyword evidence="5" id="KW-0547">Nucleotide-binding</keyword>
<dbReference type="SUPFAM" id="SSF55874">
    <property type="entry name" value="ATPase domain of HSP90 chaperone/DNA topoisomerase II/histidine kinase"/>
    <property type="match status" value="1"/>
</dbReference>
<evidence type="ECO:0000259" key="12">
    <source>
        <dbReference type="SMART" id="SM00387"/>
    </source>
</evidence>
<evidence type="ECO:0000256" key="4">
    <source>
        <dbReference type="ARBA" id="ARBA00022679"/>
    </source>
</evidence>
<feature type="domain" description="Histidine kinase/HSP90-like ATPase" evidence="12">
    <location>
        <begin position="288"/>
        <end position="384"/>
    </location>
</feature>
<evidence type="ECO:0000256" key="1">
    <source>
        <dbReference type="ARBA" id="ARBA00000085"/>
    </source>
</evidence>
<dbReference type="RefSeq" id="WP_093783086.1">
    <property type="nucleotide sequence ID" value="NZ_FNIE01000002.1"/>
</dbReference>
<organism evidence="13 14">
    <name type="scientific">Actinacidiphila guanduensis</name>
    <dbReference type="NCBI Taxonomy" id="310781"/>
    <lineage>
        <taxon>Bacteria</taxon>
        <taxon>Bacillati</taxon>
        <taxon>Actinomycetota</taxon>
        <taxon>Actinomycetes</taxon>
        <taxon>Kitasatosporales</taxon>
        <taxon>Streptomycetaceae</taxon>
        <taxon>Actinacidiphila</taxon>
    </lineage>
</organism>
<dbReference type="Pfam" id="PF07730">
    <property type="entry name" value="HisKA_3"/>
    <property type="match status" value="1"/>
</dbReference>
<dbReference type="PANTHER" id="PTHR24421">
    <property type="entry name" value="NITRATE/NITRITE SENSOR PROTEIN NARX-RELATED"/>
    <property type="match status" value="1"/>
</dbReference>
<dbReference type="GO" id="GO:0005524">
    <property type="term" value="F:ATP binding"/>
    <property type="evidence" value="ECO:0007669"/>
    <property type="project" value="UniProtKB-KW"/>
</dbReference>
<dbReference type="CDD" id="cd16917">
    <property type="entry name" value="HATPase_UhpB-NarQ-NarX-like"/>
    <property type="match status" value="1"/>
</dbReference>
<dbReference type="OrthoDB" id="144293at2"/>
<evidence type="ECO:0000256" key="3">
    <source>
        <dbReference type="ARBA" id="ARBA00022553"/>
    </source>
</evidence>
<dbReference type="Gene3D" id="3.30.565.10">
    <property type="entry name" value="Histidine kinase-like ATPase, C-terminal domain"/>
    <property type="match status" value="1"/>
</dbReference>
<dbReference type="Gene3D" id="1.20.5.1930">
    <property type="match status" value="1"/>
</dbReference>
<reference evidence="13 14" key="1">
    <citation type="submission" date="2016-10" db="EMBL/GenBank/DDBJ databases">
        <authorList>
            <person name="de Groot N.N."/>
        </authorList>
    </citation>
    <scope>NUCLEOTIDE SEQUENCE [LARGE SCALE GENOMIC DNA]</scope>
    <source>
        <strain evidence="13 14">CGMCC 4.2022</strain>
    </source>
</reference>
<keyword evidence="6 13" id="KW-0418">Kinase</keyword>
<dbReference type="InterPro" id="IPR050482">
    <property type="entry name" value="Sensor_HK_TwoCompSys"/>
</dbReference>
<keyword evidence="7" id="KW-0067">ATP-binding</keyword>
<keyword evidence="8" id="KW-0902">Two-component regulatory system</keyword>
<dbReference type="Pfam" id="PF02518">
    <property type="entry name" value="HATPase_c"/>
    <property type="match status" value="1"/>
</dbReference>
<dbReference type="PANTHER" id="PTHR24421:SF10">
    <property type="entry name" value="NITRATE_NITRITE SENSOR PROTEIN NARQ"/>
    <property type="match status" value="1"/>
</dbReference>
<dbReference type="GO" id="GO:0000155">
    <property type="term" value="F:phosphorelay sensor kinase activity"/>
    <property type="evidence" value="ECO:0007669"/>
    <property type="project" value="InterPro"/>
</dbReference>
<dbReference type="PROSITE" id="PS51257">
    <property type="entry name" value="PROKAR_LIPOPROTEIN"/>
    <property type="match status" value="1"/>
</dbReference>
<dbReference type="SMART" id="SM00387">
    <property type="entry name" value="HATPase_c"/>
    <property type="match status" value="1"/>
</dbReference>
<dbReference type="AlphaFoldDB" id="A0A1G9Y7A1"/>
<evidence type="ECO:0000313" key="14">
    <source>
        <dbReference type="Proteomes" id="UP000199341"/>
    </source>
</evidence>
<proteinExistence type="predicted"/>
<sequence length="517" mass="50657">MARTAGLESTPAGRWRLDRRGMIGLSAMVACVAVSVVAADGAALKTLVGVLGAVAELGMLMGRRFLGPRWGVVGVALTIGAGFAITVLVPNGLGEVPILAGASVLPLRVPPGPVRNALVAALAVGFGVTIMVISDSTSGLLSGVGAWFIADRSVEHAALQAERDRAVALLAEVEASRQAQQEAAALEERSRIAREMHDVLAHSLAGLSVQLQAVRAIAGREGATAALTEPLDRAAELARDGVQEARAAVGALRAAPLRGVADLAGLVGGFPGEARLHVTGRAGRVAPEAGHAVYRAVQEALTNAARYATGSAIEVNAAWAERELRVAVRDHGLPAGRAPSGVQGSGTGLRSMAERIESVGGSLSAGRVPGEPGWRIVLRVPVLPQGSGAAGPADGSGAVSGRTEGTGAGLGRTNGSDAGPVDRSGTGPGAGHVSGAGPVRTEGSGAAPERTDSGAAPGPAGGPGAGAARTNGSRPEAAAGPGAGAASAVEPGGGAAHAGTSGPSSPGGEGGRGKMGA</sequence>
<feature type="coiled-coil region" evidence="9">
    <location>
        <begin position="169"/>
        <end position="196"/>
    </location>
</feature>
<name>A0A1G9Y7A1_9ACTN</name>
<gene>
    <name evidence="13" type="ORF">SAMN05216259_102426</name>
</gene>
<keyword evidence="14" id="KW-1185">Reference proteome</keyword>
<dbReference type="InterPro" id="IPR011712">
    <property type="entry name" value="Sig_transdc_His_kin_sub3_dim/P"/>
</dbReference>
<keyword evidence="11" id="KW-0812">Transmembrane</keyword>
<dbReference type="InterPro" id="IPR003594">
    <property type="entry name" value="HATPase_dom"/>
</dbReference>
<evidence type="ECO:0000256" key="10">
    <source>
        <dbReference type="SAM" id="MobiDB-lite"/>
    </source>
</evidence>
<dbReference type="Proteomes" id="UP000199341">
    <property type="component" value="Unassembled WGS sequence"/>
</dbReference>
<evidence type="ECO:0000256" key="7">
    <source>
        <dbReference type="ARBA" id="ARBA00022840"/>
    </source>
</evidence>
<dbReference type="STRING" id="310781.SAMN05216259_102426"/>
<keyword evidence="4" id="KW-0808">Transferase</keyword>
<feature type="transmembrane region" description="Helical" evidence="11">
    <location>
        <begin position="113"/>
        <end position="133"/>
    </location>
</feature>
<keyword evidence="11" id="KW-1133">Transmembrane helix</keyword>
<evidence type="ECO:0000256" key="9">
    <source>
        <dbReference type="SAM" id="Coils"/>
    </source>
</evidence>
<feature type="transmembrane region" description="Helical" evidence="11">
    <location>
        <begin position="72"/>
        <end position="93"/>
    </location>
</feature>
<evidence type="ECO:0000256" key="11">
    <source>
        <dbReference type="SAM" id="Phobius"/>
    </source>
</evidence>
<feature type="transmembrane region" description="Helical" evidence="11">
    <location>
        <begin position="21"/>
        <end position="38"/>
    </location>
</feature>
<evidence type="ECO:0000256" key="2">
    <source>
        <dbReference type="ARBA" id="ARBA00012438"/>
    </source>
</evidence>